<dbReference type="EMBL" id="CP014167">
    <property type="protein sequence ID" value="ANS75127.1"/>
    <property type="molecule type" value="Genomic_DNA"/>
</dbReference>
<sequence>MAILEPFIALSVLPIIPFLLVYAGSYIWKRDKRRSLLLAMDITTLFLILSVSALFNQIFGTGFGFYLILLFMLVCGGLIGSAQNRLKGQVNPKRLVKAVWRLSFLLTSVAYLIFFIIGFFPYIWAV</sequence>
<evidence type="ECO:0000256" key="1">
    <source>
        <dbReference type="SAM" id="Phobius"/>
    </source>
</evidence>
<dbReference type="RefSeq" id="WP_068696466.1">
    <property type="nucleotide sequence ID" value="NZ_CP014167.1"/>
</dbReference>
<dbReference type="Proteomes" id="UP000092573">
    <property type="component" value="Chromosome"/>
</dbReference>
<feature type="transmembrane region" description="Helical" evidence="1">
    <location>
        <begin position="35"/>
        <end position="55"/>
    </location>
</feature>
<dbReference type="OrthoDB" id="2661791at2"/>
<keyword evidence="1" id="KW-0472">Membrane</keyword>
<keyword evidence="3" id="KW-1185">Reference proteome</keyword>
<dbReference type="KEGG" id="pyg:AWM70_11375"/>
<evidence type="ECO:0000313" key="3">
    <source>
        <dbReference type="Proteomes" id="UP000092573"/>
    </source>
</evidence>
<feature type="transmembrane region" description="Helical" evidence="1">
    <location>
        <begin position="61"/>
        <end position="81"/>
    </location>
</feature>
<name>A0A1B1N113_9BACL</name>
<keyword evidence="1" id="KW-0812">Transmembrane</keyword>
<evidence type="ECO:0008006" key="4">
    <source>
        <dbReference type="Google" id="ProtNLM"/>
    </source>
</evidence>
<dbReference type="InterPro" id="IPR024515">
    <property type="entry name" value="DUF3397"/>
</dbReference>
<feature type="transmembrane region" description="Helical" evidence="1">
    <location>
        <begin position="102"/>
        <end position="124"/>
    </location>
</feature>
<dbReference type="STRING" id="1462996.AWM70_11375"/>
<accession>A0A1B1N113</accession>
<reference evidence="2 3" key="1">
    <citation type="submission" date="2016-01" db="EMBL/GenBank/DDBJ databases">
        <title>Complete Genome Sequence of Paenibacillus yonginensis DCY84, a novel Plant Growth-Promoting Bacteria with Elicitation of Induced Systemic Resistance.</title>
        <authorList>
            <person name="Kim Y.J."/>
            <person name="Yang D.C."/>
            <person name="Sukweenadhi J."/>
        </authorList>
    </citation>
    <scope>NUCLEOTIDE SEQUENCE [LARGE SCALE GENOMIC DNA]</scope>
    <source>
        <strain evidence="2 3">DCY84</strain>
    </source>
</reference>
<gene>
    <name evidence="2" type="ORF">AWM70_11375</name>
</gene>
<proteinExistence type="predicted"/>
<organism evidence="2 3">
    <name type="scientific">Paenibacillus yonginensis</name>
    <dbReference type="NCBI Taxonomy" id="1462996"/>
    <lineage>
        <taxon>Bacteria</taxon>
        <taxon>Bacillati</taxon>
        <taxon>Bacillota</taxon>
        <taxon>Bacilli</taxon>
        <taxon>Bacillales</taxon>
        <taxon>Paenibacillaceae</taxon>
        <taxon>Paenibacillus</taxon>
    </lineage>
</organism>
<protein>
    <recommendedName>
        <fullName evidence="4">DUF3397 domain-containing protein</fullName>
    </recommendedName>
</protein>
<dbReference type="AlphaFoldDB" id="A0A1B1N113"/>
<dbReference type="Pfam" id="PF11877">
    <property type="entry name" value="DUF3397"/>
    <property type="match status" value="1"/>
</dbReference>
<feature type="transmembrane region" description="Helical" evidence="1">
    <location>
        <begin position="6"/>
        <end position="28"/>
    </location>
</feature>
<keyword evidence="1" id="KW-1133">Transmembrane helix</keyword>
<evidence type="ECO:0000313" key="2">
    <source>
        <dbReference type="EMBL" id="ANS75127.1"/>
    </source>
</evidence>